<accession>A0ABV5YE45</accession>
<keyword evidence="2" id="KW-1185">Reference proteome</keyword>
<evidence type="ECO:0000313" key="1">
    <source>
        <dbReference type="EMBL" id="MFB9832831.1"/>
    </source>
</evidence>
<comment type="caution">
    <text evidence="1">The sequence shown here is derived from an EMBL/GenBank/DDBJ whole genome shotgun (WGS) entry which is preliminary data.</text>
</comment>
<gene>
    <name evidence="1" type="ORF">ACFFNX_11610</name>
</gene>
<protein>
    <submittedName>
        <fullName evidence="1">Uncharacterized protein</fullName>
    </submittedName>
</protein>
<reference evidence="1 2" key="1">
    <citation type="submission" date="2024-09" db="EMBL/GenBank/DDBJ databases">
        <authorList>
            <person name="Sun Q."/>
            <person name="Mori K."/>
        </authorList>
    </citation>
    <scope>NUCLEOTIDE SEQUENCE [LARGE SCALE GENOMIC DNA]</scope>
    <source>
        <strain evidence="1 2">TBRC 0563</strain>
    </source>
</reference>
<name>A0ABV5YE45_9ACTN</name>
<dbReference type="RefSeq" id="WP_378199282.1">
    <property type="nucleotide sequence ID" value="NZ_JBHLZP010000063.1"/>
</dbReference>
<dbReference type="Proteomes" id="UP001589627">
    <property type="component" value="Unassembled WGS sequence"/>
</dbReference>
<organism evidence="1 2">
    <name type="scientific">Actinoallomurus acaciae</name>
    <dbReference type="NCBI Taxonomy" id="502577"/>
    <lineage>
        <taxon>Bacteria</taxon>
        <taxon>Bacillati</taxon>
        <taxon>Actinomycetota</taxon>
        <taxon>Actinomycetes</taxon>
        <taxon>Streptosporangiales</taxon>
        <taxon>Thermomonosporaceae</taxon>
        <taxon>Actinoallomurus</taxon>
    </lineage>
</organism>
<proteinExistence type="predicted"/>
<sequence length="848" mass="93268">MLLSDRRQKPHCRTGISRTEHTGEAQSKLAGTVGELVDLREGLRFSALNIEARADLPDWLVAARRLREAASGDPALLSRIEYELVISTAFGMSTLLPVDPVLRDLFGRQQTEDPDPGVVVDSITLLRLIESMQPRSLTQIDPEESGAWLDNLEQTVDRMLASTDGPNARAQLLCAAAILSHGPTSLTTEEMRDVDPRTVPDVAEIHRSLSRAKQNGLPLPSAPTDGGARNLDKGMNYLAELVDLLPSTPLVPIDEVTMIFDMTAPLLVDHHDYPDVRQALDQATVERAGLAAAGDRAQSRALALLQAKRPIDALREIHAAKMDWLHGESTEGAALMMLLAARVYYDLRLPLAAKQYAMSAASIARANGDPELAVLTARGFIVAATCEHLAGQWLTATQTFRIGIWAQGALAGDPWSFERYPYFHDMLIDQCFILRTARELRPAFLHLIEPVIESTQLNLMTDPILESADSMEPADEAKTAKMADNRGLGRPFSDAGPTRRYTWSALGNVWTVETRNDRQHVLAAERFVAATQIALADLAGEDLLLVPGAITIEVDVALDQVPRSEVFVEQADRGGTAHLVTLTRSGVLDVDAGQLEVTTAAMQAIATQSLLSRAGFVAVMERTFERGLPHMLACVRPYDELVDVHKEAFFDDLRRLDGTYLAPEVTCKPEPIPDLAEQSFEQPAASYDRAEALRMITSRYETLRAPVRLTLERLASSETFMATVGELRRGGWKDWHLLTSVANIVVNRRAVARGINMTTSISSADVQRFRALMFAEEQSSDPVTPDEAFTVDQMWFYLANAGVATAQAWGLEVRLSPVVPEAFLSVLGNRFNYWSDDVAHDPLFPTTT</sequence>
<evidence type="ECO:0000313" key="2">
    <source>
        <dbReference type="Proteomes" id="UP001589627"/>
    </source>
</evidence>
<dbReference type="EMBL" id="JBHLZP010000063">
    <property type="protein sequence ID" value="MFB9832831.1"/>
    <property type="molecule type" value="Genomic_DNA"/>
</dbReference>